<keyword evidence="15" id="KW-1185">Reference proteome</keyword>
<keyword evidence="4" id="KW-0507">mRNA processing</keyword>
<dbReference type="AlphaFoldDB" id="A0A7J7NU70"/>
<evidence type="ECO:0000259" key="13">
    <source>
        <dbReference type="PROSITE" id="PS51295"/>
    </source>
</evidence>
<dbReference type="Gene3D" id="3.30.110.60">
    <property type="entry name" value="YhbY-like"/>
    <property type="match status" value="2"/>
</dbReference>
<keyword evidence="6 10" id="KW-0694">RNA-binding</keyword>
<evidence type="ECO:0000256" key="1">
    <source>
        <dbReference type="ARBA" id="ARBA00004229"/>
    </source>
</evidence>
<dbReference type="InterPro" id="IPR035920">
    <property type="entry name" value="YhbY-like_sf"/>
</dbReference>
<protein>
    <recommendedName>
        <fullName evidence="13">CRM domain-containing protein</fullName>
    </recommendedName>
</protein>
<dbReference type="GO" id="GO:0003729">
    <property type="term" value="F:mRNA binding"/>
    <property type="evidence" value="ECO:0007669"/>
    <property type="project" value="InterPro"/>
</dbReference>
<dbReference type="EMBL" id="JACGCM010000568">
    <property type="protein sequence ID" value="KAF6170600.1"/>
    <property type="molecule type" value="Genomic_DNA"/>
</dbReference>
<dbReference type="GO" id="GO:0000373">
    <property type="term" value="P:Group II intron splicing"/>
    <property type="evidence" value="ECO:0007669"/>
    <property type="project" value="UniProtKB-ARBA"/>
</dbReference>
<dbReference type="GO" id="GO:0009507">
    <property type="term" value="C:chloroplast"/>
    <property type="evidence" value="ECO:0007669"/>
    <property type="project" value="UniProtKB-SubCell"/>
</dbReference>
<evidence type="ECO:0000256" key="8">
    <source>
        <dbReference type="ARBA" id="ARBA00023187"/>
    </source>
</evidence>
<dbReference type="InterPro" id="IPR001890">
    <property type="entry name" value="RNA-binding_CRM"/>
</dbReference>
<dbReference type="SMART" id="SM01103">
    <property type="entry name" value="CRS1_YhbY"/>
    <property type="match status" value="2"/>
</dbReference>
<gene>
    <name evidence="14" type="ORF">GIB67_017849</name>
</gene>
<keyword evidence="3" id="KW-0934">Plastid</keyword>
<name>A0A7J7NU70_9MAGN</name>
<dbReference type="PANTHER" id="PTHR31846:SF7">
    <property type="entry name" value="CRS1 _ YHBY (CRM) DOMAIN-CONTAINING PROTEIN"/>
    <property type="match status" value="1"/>
</dbReference>
<evidence type="ECO:0000256" key="6">
    <source>
        <dbReference type="ARBA" id="ARBA00022884"/>
    </source>
</evidence>
<proteinExistence type="predicted"/>
<feature type="domain" description="CRM" evidence="13">
    <location>
        <begin position="99"/>
        <end position="201"/>
    </location>
</feature>
<dbReference type="GO" id="GO:1990904">
    <property type="term" value="C:ribonucleoprotein complex"/>
    <property type="evidence" value="ECO:0007669"/>
    <property type="project" value="UniProtKB-KW"/>
</dbReference>
<keyword evidence="9" id="KW-0687">Ribonucleoprotein</keyword>
<feature type="compositionally biased region" description="Basic and acidic residues" evidence="12">
    <location>
        <begin position="843"/>
        <end position="853"/>
    </location>
</feature>
<evidence type="ECO:0000256" key="9">
    <source>
        <dbReference type="ARBA" id="ARBA00023274"/>
    </source>
</evidence>
<evidence type="ECO:0000256" key="7">
    <source>
        <dbReference type="ARBA" id="ARBA00022946"/>
    </source>
</evidence>
<sequence>MNSLRHLKESKIDVVGNAGPVDSVTTAISSGAGILNASNSPSDEELKDIDDLNNLLDELGPRFKDWSGCDPLPVDADMLPCVLPTYKPPFRLLPSGVRPCLGNKDMTMYRRHARTMPPHFALGRNRELQGLAMAMVKLWKKSAVAKIAIKRGVLNTSSERMAEEIKIHINWYQSRVHIPGVASFKSKMSRGKPVMKKPTLTQDGARISDKLDKLVEAFGKGAFFQSPNYLCWVRFEENEEWGCDDSFGSNDEHISAIEKEFVIEAETCDVEEIGVQPKANRPATTTTDQPRGSRLETTSECNQQGLPTPTPTSFPIVVGTTTVPVALAKANFLAWIHLRDWKREPEEEEPSIESGERKECDTIQTVTTYHLGETTPAVHAVHMLHEQQPAPVVSTVKRLSRVEQSSASSAVTTNQRATQQWIQEICINHKMHIDLVQQFHSRMLQSENSKFEDGYAISESFEFRDVSKTCRFRGRNLLQREGFDVNCSLMKLTGGTLVSRNKDYIVFYRGNDFLSLAVTDVLVNRHKLVELQQVEEEKARQRASSALIVSNAKSSKGPLVAGTLAETMAANSRWGNQPSSEEIEKMRRDFSLARHASLVRYLEKKLTHAQEKVRKAEKALRKVQENLSPKDLPTDIETISDEERFLFRKMGLSMKPFLLLGRRGVFDGTVENMHLHWKYRELVKIIVKRKSYSLVKHIAISLEAESGGLLISVDKTMKGYEIIIYRGKNYQRPQAIKPDNLLTRRQALTRSVELQRREALNHHILDLLERIELLKSELDQVEAVKETGDDKLYTRLNGAYLSEDDFEDEDEDEDAYLKTYNKDDDIDKEEEDIHGFRSSPGREIPRETVKGQR</sequence>
<dbReference type="Pfam" id="PF01985">
    <property type="entry name" value="CRS1_YhbY"/>
    <property type="match status" value="2"/>
</dbReference>
<feature type="coiled-coil region" evidence="11">
    <location>
        <begin position="757"/>
        <end position="784"/>
    </location>
</feature>
<dbReference type="SUPFAM" id="SSF75471">
    <property type="entry name" value="YhbY-like"/>
    <property type="match status" value="2"/>
</dbReference>
<evidence type="ECO:0000256" key="4">
    <source>
        <dbReference type="ARBA" id="ARBA00022664"/>
    </source>
</evidence>
<feature type="coiled-coil region" evidence="11">
    <location>
        <begin position="599"/>
        <end position="626"/>
    </location>
</feature>
<dbReference type="GO" id="GO:0006397">
    <property type="term" value="P:mRNA processing"/>
    <property type="evidence" value="ECO:0007669"/>
    <property type="project" value="UniProtKB-KW"/>
</dbReference>
<evidence type="ECO:0000256" key="12">
    <source>
        <dbReference type="SAM" id="MobiDB-lite"/>
    </source>
</evidence>
<dbReference type="InterPro" id="IPR045278">
    <property type="entry name" value="CRS1/CFM2/CFM3"/>
</dbReference>
<keyword evidence="2" id="KW-0150">Chloroplast</keyword>
<feature type="region of interest" description="Disordered" evidence="12">
    <location>
        <begin position="820"/>
        <end position="853"/>
    </location>
</feature>
<evidence type="ECO:0000256" key="3">
    <source>
        <dbReference type="ARBA" id="ARBA00022640"/>
    </source>
</evidence>
<evidence type="ECO:0000313" key="15">
    <source>
        <dbReference type="Proteomes" id="UP000541444"/>
    </source>
</evidence>
<comment type="caution">
    <text evidence="14">The sequence shown here is derived from an EMBL/GenBank/DDBJ whole genome shotgun (WGS) entry which is preliminary data.</text>
</comment>
<reference evidence="14 15" key="1">
    <citation type="journal article" date="2020" name="IScience">
        <title>Genome Sequencing of the Endangered Kingdonia uniflora (Circaeasteraceae, Ranunculales) Reveals Potential Mechanisms of Evolutionary Specialization.</title>
        <authorList>
            <person name="Sun Y."/>
            <person name="Deng T."/>
            <person name="Zhang A."/>
            <person name="Moore M.J."/>
            <person name="Landis J.B."/>
            <person name="Lin N."/>
            <person name="Zhang H."/>
            <person name="Zhang X."/>
            <person name="Huang J."/>
            <person name="Zhang X."/>
            <person name="Sun H."/>
            <person name="Wang H."/>
        </authorList>
    </citation>
    <scope>NUCLEOTIDE SEQUENCE [LARGE SCALE GENOMIC DNA]</scope>
    <source>
        <strain evidence="14">TB1705</strain>
        <tissue evidence="14">Leaf</tissue>
    </source>
</reference>
<dbReference type="OrthoDB" id="551352at2759"/>
<dbReference type="FunFam" id="3.30.110.60:FF:000003">
    <property type="entry name" value="CRM-domain containing factor CFM3B, chloroplastic"/>
    <property type="match status" value="1"/>
</dbReference>
<dbReference type="Proteomes" id="UP000541444">
    <property type="component" value="Unassembled WGS sequence"/>
</dbReference>
<keyword evidence="11" id="KW-0175">Coiled coil</keyword>
<organism evidence="14 15">
    <name type="scientific">Kingdonia uniflora</name>
    <dbReference type="NCBI Taxonomy" id="39325"/>
    <lineage>
        <taxon>Eukaryota</taxon>
        <taxon>Viridiplantae</taxon>
        <taxon>Streptophyta</taxon>
        <taxon>Embryophyta</taxon>
        <taxon>Tracheophyta</taxon>
        <taxon>Spermatophyta</taxon>
        <taxon>Magnoliopsida</taxon>
        <taxon>Ranunculales</taxon>
        <taxon>Circaeasteraceae</taxon>
        <taxon>Kingdonia</taxon>
    </lineage>
</organism>
<evidence type="ECO:0000256" key="5">
    <source>
        <dbReference type="ARBA" id="ARBA00022737"/>
    </source>
</evidence>
<evidence type="ECO:0000256" key="11">
    <source>
        <dbReference type="SAM" id="Coils"/>
    </source>
</evidence>
<dbReference type="PANTHER" id="PTHR31846">
    <property type="entry name" value="CRS1 / YHBY (CRM) DOMAIN-CONTAINING PROTEIN"/>
    <property type="match status" value="1"/>
</dbReference>
<comment type="subcellular location">
    <subcellularLocation>
        <location evidence="1">Plastid</location>
        <location evidence="1">Chloroplast</location>
    </subcellularLocation>
</comment>
<feature type="region of interest" description="Disordered" evidence="12">
    <location>
        <begin position="276"/>
        <end position="308"/>
    </location>
</feature>
<keyword evidence="5" id="KW-0677">Repeat</keyword>
<feature type="compositionally biased region" description="Basic and acidic residues" evidence="12">
    <location>
        <begin position="820"/>
        <end position="835"/>
    </location>
</feature>
<dbReference type="PROSITE" id="PS51295">
    <property type="entry name" value="CRM"/>
    <property type="match status" value="2"/>
</dbReference>
<feature type="domain" description="CRM" evidence="13">
    <location>
        <begin position="637"/>
        <end position="737"/>
    </location>
</feature>
<keyword evidence="8" id="KW-0508">mRNA splicing</keyword>
<evidence type="ECO:0000256" key="10">
    <source>
        <dbReference type="PROSITE-ProRule" id="PRU00626"/>
    </source>
</evidence>
<evidence type="ECO:0000256" key="2">
    <source>
        <dbReference type="ARBA" id="ARBA00022528"/>
    </source>
</evidence>
<evidence type="ECO:0000313" key="14">
    <source>
        <dbReference type="EMBL" id="KAF6170600.1"/>
    </source>
</evidence>
<keyword evidence="7" id="KW-0809">Transit peptide</keyword>
<feature type="compositionally biased region" description="Polar residues" evidence="12">
    <location>
        <begin position="282"/>
        <end position="308"/>
    </location>
</feature>
<accession>A0A7J7NU70</accession>